<protein>
    <submittedName>
        <fullName evidence="2">Uncharacterized protein</fullName>
    </submittedName>
</protein>
<feature type="transmembrane region" description="Helical" evidence="1">
    <location>
        <begin position="12"/>
        <end position="30"/>
    </location>
</feature>
<keyword evidence="1" id="KW-1133">Transmembrane helix</keyword>
<dbReference type="AlphaFoldDB" id="X0TWD3"/>
<keyword evidence="1" id="KW-0812">Transmembrane</keyword>
<accession>X0TWD3</accession>
<proteinExistence type="predicted"/>
<reference evidence="2" key="1">
    <citation type="journal article" date="2014" name="Front. Microbiol.">
        <title>High frequency of phylogenetically diverse reductive dehalogenase-homologous genes in deep subseafloor sedimentary metagenomes.</title>
        <authorList>
            <person name="Kawai M."/>
            <person name="Futagami T."/>
            <person name="Toyoda A."/>
            <person name="Takaki Y."/>
            <person name="Nishi S."/>
            <person name="Hori S."/>
            <person name="Arai W."/>
            <person name="Tsubouchi T."/>
            <person name="Morono Y."/>
            <person name="Uchiyama I."/>
            <person name="Ito T."/>
            <person name="Fujiyama A."/>
            <person name="Inagaki F."/>
            <person name="Takami H."/>
        </authorList>
    </citation>
    <scope>NUCLEOTIDE SEQUENCE</scope>
    <source>
        <strain evidence="2">Expedition CK06-06</strain>
    </source>
</reference>
<organism evidence="2">
    <name type="scientific">marine sediment metagenome</name>
    <dbReference type="NCBI Taxonomy" id="412755"/>
    <lineage>
        <taxon>unclassified sequences</taxon>
        <taxon>metagenomes</taxon>
        <taxon>ecological metagenomes</taxon>
    </lineage>
</organism>
<sequence length="153" mass="17061">MNKKRGQVWVETIIYTLIAFVMIGLVLFFATPKIGQVQDKSIIEQTVTVMENIDTTISAIGVAGNKRLVELKIRKGDLKIDSANDMLIFEMISRHAYSEPGVDIPEGNIIIHTTKKGDLNIVNLTRDYSGLYNITYQLGDELKTITKSATKGE</sequence>
<evidence type="ECO:0000313" key="2">
    <source>
        <dbReference type="EMBL" id="GAF97569.1"/>
    </source>
</evidence>
<gene>
    <name evidence="2" type="ORF">S01H1_28487</name>
</gene>
<comment type="caution">
    <text evidence="2">The sequence shown here is derived from an EMBL/GenBank/DDBJ whole genome shotgun (WGS) entry which is preliminary data.</text>
</comment>
<dbReference type="EMBL" id="BARS01017415">
    <property type="protein sequence ID" value="GAF97569.1"/>
    <property type="molecule type" value="Genomic_DNA"/>
</dbReference>
<feature type="non-terminal residue" evidence="2">
    <location>
        <position position="153"/>
    </location>
</feature>
<name>X0TWD3_9ZZZZ</name>
<keyword evidence="1" id="KW-0472">Membrane</keyword>
<evidence type="ECO:0000256" key="1">
    <source>
        <dbReference type="SAM" id="Phobius"/>
    </source>
</evidence>